<evidence type="ECO:0000313" key="1">
    <source>
        <dbReference type="EMBL" id="GFT62038.1"/>
    </source>
</evidence>
<sequence length="120" mass="13688">MIAYDVCNRSVFKELAITGITFREFNSKGTSQVKFGVILMLDSEHKSSLDISSRYEENGDKRNIILAPEKNGTMESHIGGDICWQVRFERLLNTPSSLFTVMDCVANGPLSERRCFDRFR</sequence>
<keyword evidence="2" id="KW-1185">Reference proteome</keyword>
<name>A0A8X6PBL1_NEPPI</name>
<reference evidence="1" key="1">
    <citation type="submission" date="2020-08" db="EMBL/GenBank/DDBJ databases">
        <title>Multicomponent nature underlies the extraordinary mechanical properties of spider dragline silk.</title>
        <authorList>
            <person name="Kono N."/>
            <person name="Nakamura H."/>
            <person name="Mori M."/>
            <person name="Yoshida Y."/>
            <person name="Ohtoshi R."/>
            <person name="Malay A.D."/>
            <person name="Moran D.A.P."/>
            <person name="Tomita M."/>
            <person name="Numata K."/>
            <person name="Arakawa K."/>
        </authorList>
    </citation>
    <scope>NUCLEOTIDE SEQUENCE</scope>
</reference>
<gene>
    <name evidence="1" type="ORF">NPIL_274251</name>
</gene>
<dbReference type="Proteomes" id="UP000887013">
    <property type="component" value="Unassembled WGS sequence"/>
</dbReference>
<dbReference type="AlphaFoldDB" id="A0A8X6PBL1"/>
<protein>
    <submittedName>
        <fullName evidence="1">Uncharacterized protein</fullName>
    </submittedName>
</protein>
<accession>A0A8X6PBL1</accession>
<evidence type="ECO:0000313" key="2">
    <source>
        <dbReference type="Proteomes" id="UP000887013"/>
    </source>
</evidence>
<organism evidence="1 2">
    <name type="scientific">Nephila pilipes</name>
    <name type="common">Giant wood spider</name>
    <name type="synonym">Nephila maculata</name>
    <dbReference type="NCBI Taxonomy" id="299642"/>
    <lineage>
        <taxon>Eukaryota</taxon>
        <taxon>Metazoa</taxon>
        <taxon>Ecdysozoa</taxon>
        <taxon>Arthropoda</taxon>
        <taxon>Chelicerata</taxon>
        <taxon>Arachnida</taxon>
        <taxon>Araneae</taxon>
        <taxon>Araneomorphae</taxon>
        <taxon>Entelegynae</taxon>
        <taxon>Araneoidea</taxon>
        <taxon>Nephilidae</taxon>
        <taxon>Nephila</taxon>
    </lineage>
</organism>
<dbReference type="EMBL" id="BMAW01019176">
    <property type="protein sequence ID" value="GFT62038.1"/>
    <property type="molecule type" value="Genomic_DNA"/>
</dbReference>
<comment type="caution">
    <text evidence="1">The sequence shown here is derived from an EMBL/GenBank/DDBJ whole genome shotgun (WGS) entry which is preliminary data.</text>
</comment>
<proteinExistence type="predicted"/>